<keyword evidence="4" id="KW-0804">Transcription</keyword>
<dbReference type="Pfam" id="PF04542">
    <property type="entry name" value="Sigma70_r2"/>
    <property type="match status" value="1"/>
</dbReference>
<dbReference type="NCBIfam" id="NF009193">
    <property type="entry name" value="PRK12541.1"/>
    <property type="match status" value="1"/>
</dbReference>
<keyword evidence="2" id="KW-0731">Sigma factor</keyword>
<dbReference type="EMBL" id="JAHQCS010000056">
    <property type="protein sequence ID" value="MBU9710994.1"/>
    <property type="molecule type" value="Genomic_DNA"/>
</dbReference>
<dbReference type="InterPro" id="IPR014284">
    <property type="entry name" value="RNA_pol_sigma-70_dom"/>
</dbReference>
<accession>A0ABS6JCR4</accession>
<proteinExistence type="predicted"/>
<dbReference type="RefSeq" id="WP_217064881.1">
    <property type="nucleotide sequence ID" value="NZ_JAHQCS010000056.1"/>
</dbReference>
<dbReference type="InterPro" id="IPR014296">
    <property type="entry name" value="RNA_pol_sigma-M_bacilli"/>
</dbReference>
<keyword evidence="3" id="KW-0238">DNA-binding</keyword>
<evidence type="ECO:0000256" key="4">
    <source>
        <dbReference type="ARBA" id="ARBA00023163"/>
    </source>
</evidence>
<dbReference type="NCBIfam" id="TIGR02937">
    <property type="entry name" value="sigma70-ECF"/>
    <property type="match status" value="1"/>
</dbReference>
<dbReference type="Pfam" id="PF08281">
    <property type="entry name" value="Sigma70_r4_2"/>
    <property type="match status" value="1"/>
</dbReference>
<reference evidence="7 8" key="1">
    <citation type="submission" date="2021-06" db="EMBL/GenBank/DDBJ databases">
        <title>Bacillus sp. RD4P76, an endophyte from a halophyte.</title>
        <authorList>
            <person name="Sun J.-Q."/>
        </authorList>
    </citation>
    <scope>NUCLEOTIDE SEQUENCE [LARGE SCALE GENOMIC DNA]</scope>
    <source>
        <strain evidence="7 8">CGMCC 1.15917</strain>
    </source>
</reference>
<evidence type="ECO:0000256" key="3">
    <source>
        <dbReference type="ARBA" id="ARBA00023125"/>
    </source>
</evidence>
<dbReference type="InterPro" id="IPR007627">
    <property type="entry name" value="RNA_pol_sigma70_r2"/>
</dbReference>
<evidence type="ECO:0000256" key="1">
    <source>
        <dbReference type="ARBA" id="ARBA00023015"/>
    </source>
</evidence>
<evidence type="ECO:0000313" key="7">
    <source>
        <dbReference type="EMBL" id="MBU9710994.1"/>
    </source>
</evidence>
<dbReference type="PANTHER" id="PTHR43133">
    <property type="entry name" value="RNA POLYMERASE ECF-TYPE SIGMA FACTO"/>
    <property type="match status" value="1"/>
</dbReference>
<gene>
    <name evidence="7" type="ORF">KS419_04495</name>
</gene>
<evidence type="ECO:0000256" key="2">
    <source>
        <dbReference type="ARBA" id="ARBA00023082"/>
    </source>
</evidence>
<name>A0ABS6JCR4_9BACI</name>
<dbReference type="NCBIfam" id="TIGR02950">
    <property type="entry name" value="SigM_subfam"/>
    <property type="match status" value="1"/>
</dbReference>
<comment type="caution">
    <text evidence="7">The sequence shown here is derived from an EMBL/GenBank/DDBJ whole genome shotgun (WGS) entry which is preliminary data.</text>
</comment>
<keyword evidence="1" id="KW-0805">Transcription regulation</keyword>
<keyword evidence="8" id="KW-1185">Reference proteome</keyword>
<evidence type="ECO:0000313" key="8">
    <source>
        <dbReference type="Proteomes" id="UP000784880"/>
    </source>
</evidence>
<dbReference type="Proteomes" id="UP000784880">
    <property type="component" value="Unassembled WGS sequence"/>
</dbReference>
<dbReference type="InterPro" id="IPR039425">
    <property type="entry name" value="RNA_pol_sigma-70-like"/>
</dbReference>
<evidence type="ECO:0000259" key="5">
    <source>
        <dbReference type="Pfam" id="PF04542"/>
    </source>
</evidence>
<dbReference type="PANTHER" id="PTHR43133:SF52">
    <property type="entry name" value="ECF RNA POLYMERASE SIGMA FACTOR SIGL"/>
    <property type="match status" value="1"/>
</dbReference>
<feature type="domain" description="RNA polymerase sigma factor 70 region 4 type 2" evidence="6">
    <location>
        <begin position="115"/>
        <end position="160"/>
    </location>
</feature>
<dbReference type="InterPro" id="IPR013249">
    <property type="entry name" value="RNA_pol_sigma70_r4_t2"/>
</dbReference>
<organism evidence="7 8">
    <name type="scientific">Evansella tamaricis</name>
    <dbReference type="NCBI Taxonomy" id="2069301"/>
    <lineage>
        <taxon>Bacteria</taxon>
        <taxon>Bacillati</taxon>
        <taxon>Bacillota</taxon>
        <taxon>Bacilli</taxon>
        <taxon>Bacillales</taxon>
        <taxon>Bacillaceae</taxon>
        <taxon>Evansella</taxon>
    </lineage>
</organism>
<protein>
    <submittedName>
        <fullName evidence="7">RNA polymerase sigma factor</fullName>
    </submittedName>
</protein>
<sequence length="175" mass="21497">MGREKDLEEIYSLYLNDLYRYIFSLCKNKHLSEDIVQETFYRAYIYLESYRGEKIKPWLFKVAYHTFIDWMRKEKKLKHYDSIVMENAIDDQNQVKSAEQEFFIKKDIENWFQGLETLTVTKRNALLLRVYFHFSYQEIADLMDISLAKTKVTIYRGRKEIKQWLEKESKKRREE</sequence>
<evidence type="ECO:0000259" key="6">
    <source>
        <dbReference type="Pfam" id="PF08281"/>
    </source>
</evidence>
<feature type="domain" description="RNA polymerase sigma-70 region 2" evidence="5">
    <location>
        <begin position="11"/>
        <end position="76"/>
    </location>
</feature>